<dbReference type="RefSeq" id="WP_006862287.1">
    <property type="nucleotide sequence ID" value="NZ_ACCL02000011.1"/>
</dbReference>
<dbReference type="GO" id="GO:0003677">
    <property type="term" value="F:DNA binding"/>
    <property type="evidence" value="ECO:0007669"/>
    <property type="project" value="UniProtKB-KW"/>
</dbReference>
<evidence type="ECO:0000313" key="3">
    <source>
        <dbReference type="Proteomes" id="UP000005561"/>
    </source>
</evidence>
<dbReference type="eggNOG" id="COG1396">
    <property type="taxonomic scope" value="Bacteria"/>
</dbReference>
<dbReference type="CDD" id="cd00093">
    <property type="entry name" value="HTH_XRE"/>
    <property type="match status" value="1"/>
</dbReference>
<evidence type="ECO:0000313" key="2">
    <source>
        <dbReference type="EMBL" id="EET60307.1"/>
    </source>
</evidence>
<dbReference type="EMBL" id="ACCL02000011">
    <property type="protein sequence ID" value="EET60307.1"/>
    <property type="molecule type" value="Genomic_DNA"/>
</dbReference>
<dbReference type="SMART" id="SM00530">
    <property type="entry name" value="HTH_XRE"/>
    <property type="match status" value="1"/>
</dbReference>
<sequence>MNVNERIKKVRKTLELTQQEFGERIGIKRNSVALIENGRNTSDQTIFAICREFNVREEWLREGTGEMFKAAPNTALDALAEEYGYSRRDYVVVEKFSNLSRRERDVILDFLADVAAGCADIDSPEFPAENPGKIDIEAEVAAYRRSLELQEKASGKSSALPGINAATSKSIVYHENEKEA</sequence>
<dbReference type="PROSITE" id="PS50943">
    <property type="entry name" value="HTH_CROC1"/>
    <property type="match status" value="1"/>
</dbReference>
<gene>
    <name evidence="2" type="ORF">BRYFOR_07503</name>
</gene>
<keyword evidence="3" id="KW-1185">Reference proteome</keyword>
<proteinExistence type="predicted"/>
<dbReference type="Proteomes" id="UP000005561">
    <property type="component" value="Unassembled WGS sequence"/>
</dbReference>
<name>C6LFU3_9FIRM</name>
<reference evidence="2" key="1">
    <citation type="submission" date="2009-07" db="EMBL/GenBank/DDBJ databases">
        <authorList>
            <person name="Weinstock G."/>
            <person name="Sodergren E."/>
            <person name="Clifton S."/>
            <person name="Fulton L."/>
            <person name="Fulton B."/>
            <person name="Courtney L."/>
            <person name="Fronick C."/>
            <person name="Harrison M."/>
            <person name="Strong C."/>
            <person name="Farmer C."/>
            <person name="Delahaunty K."/>
            <person name="Markovic C."/>
            <person name="Hall O."/>
            <person name="Minx P."/>
            <person name="Tomlinson C."/>
            <person name="Mitreva M."/>
            <person name="Nelson J."/>
            <person name="Hou S."/>
            <person name="Wollam A."/>
            <person name="Pepin K.H."/>
            <person name="Johnson M."/>
            <person name="Bhonagiri V."/>
            <person name="Nash W.E."/>
            <person name="Warren W."/>
            <person name="Chinwalla A."/>
            <person name="Mardis E.R."/>
            <person name="Wilson R.K."/>
        </authorList>
    </citation>
    <scope>NUCLEOTIDE SEQUENCE [LARGE SCALE GENOMIC DNA]</scope>
    <source>
        <strain evidence="2">DSM 14469</strain>
    </source>
</reference>
<dbReference type="AlphaFoldDB" id="C6LFU3"/>
<protein>
    <submittedName>
        <fullName evidence="2">DNA-binding helix-turn-helix protein</fullName>
    </submittedName>
</protein>
<dbReference type="InterPro" id="IPR001387">
    <property type="entry name" value="Cro/C1-type_HTH"/>
</dbReference>
<accession>C6LFU3</accession>
<comment type="caution">
    <text evidence="2">The sequence shown here is derived from an EMBL/GenBank/DDBJ whole genome shotgun (WGS) entry which is preliminary data.</text>
</comment>
<feature type="domain" description="HTH cro/C1-type" evidence="1">
    <location>
        <begin position="7"/>
        <end position="60"/>
    </location>
</feature>
<dbReference type="Pfam" id="PF01381">
    <property type="entry name" value="HTH_3"/>
    <property type="match status" value="1"/>
</dbReference>
<dbReference type="OrthoDB" id="2735991at2"/>
<evidence type="ECO:0000259" key="1">
    <source>
        <dbReference type="PROSITE" id="PS50943"/>
    </source>
</evidence>
<dbReference type="SUPFAM" id="SSF47413">
    <property type="entry name" value="lambda repressor-like DNA-binding domains"/>
    <property type="match status" value="1"/>
</dbReference>
<dbReference type="Gene3D" id="1.10.260.40">
    <property type="entry name" value="lambda repressor-like DNA-binding domains"/>
    <property type="match status" value="1"/>
</dbReference>
<keyword evidence="2" id="KW-0238">DNA-binding</keyword>
<dbReference type="STRING" id="168384.SAMN05660368_03676"/>
<organism evidence="2 3">
    <name type="scientific">Marvinbryantia formatexigens DSM 14469</name>
    <dbReference type="NCBI Taxonomy" id="478749"/>
    <lineage>
        <taxon>Bacteria</taxon>
        <taxon>Bacillati</taxon>
        <taxon>Bacillota</taxon>
        <taxon>Clostridia</taxon>
        <taxon>Lachnospirales</taxon>
        <taxon>Lachnospiraceae</taxon>
        <taxon>Marvinbryantia</taxon>
    </lineage>
</organism>
<dbReference type="InterPro" id="IPR010982">
    <property type="entry name" value="Lambda_DNA-bd_dom_sf"/>
</dbReference>